<dbReference type="AlphaFoldDB" id="A0A644ZC50"/>
<organism evidence="1">
    <name type="scientific">bioreactor metagenome</name>
    <dbReference type="NCBI Taxonomy" id="1076179"/>
    <lineage>
        <taxon>unclassified sequences</taxon>
        <taxon>metagenomes</taxon>
        <taxon>ecological metagenomes</taxon>
    </lineage>
</organism>
<evidence type="ECO:0000313" key="1">
    <source>
        <dbReference type="EMBL" id="MPM38470.1"/>
    </source>
</evidence>
<accession>A0A644ZC50</accession>
<name>A0A644ZC50_9ZZZZ</name>
<dbReference type="EMBL" id="VSSQ01008296">
    <property type="protein sequence ID" value="MPM38470.1"/>
    <property type="molecule type" value="Genomic_DNA"/>
</dbReference>
<protein>
    <submittedName>
        <fullName evidence="1">Uncharacterized protein</fullName>
    </submittedName>
</protein>
<reference evidence="1" key="1">
    <citation type="submission" date="2019-08" db="EMBL/GenBank/DDBJ databases">
        <authorList>
            <person name="Kucharzyk K."/>
            <person name="Murdoch R.W."/>
            <person name="Higgins S."/>
            <person name="Loffler F."/>
        </authorList>
    </citation>
    <scope>NUCLEOTIDE SEQUENCE</scope>
</reference>
<sequence>MSHFDCLAGIAFSYLDVCQVVPATLLRYMEIKYFGNHCKFNWSKENLFGGYSNVFIFLWRYTNQSCRVNGIFPVGYACYGHLWIEIGQGIKPCMVTKRTLGHQGIVFVDISLNHNIAVCRNLEWLGEAIGKLHRFVPEKSCKQVFVNSIW</sequence>
<comment type="caution">
    <text evidence="1">The sequence shown here is derived from an EMBL/GenBank/DDBJ whole genome shotgun (WGS) entry which is preliminary data.</text>
</comment>
<gene>
    <name evidence="1" type="ORF">SDC9_85099</name>
</gene>
<proteinExistence type="predicted"/>